<dbReference type="PROSITE" id="PS00018">
    <property type="entry name" value="EF_HAND_1"/>
    <property type="match status" value="1"/>
</dbReference>
<keyword evidence="2" id="KW-0732">Signal</keyword>
<keyword evidence="9" id="KW-1185">Reference proteome</keyword>
<dbReference type="PANTHER" id="PTHR31468">
    <property type="entry name" value="1,3-BETA-GLUCANOSYLTRANSFERASE GAS1"/>
    <property type="match status" value="1"/>
</dbReference>
<dbReference type="GO" id="GO:0042124">
    <property type="term" value="F:1,3-beta-glucanosyltransferase activity"/>
    <property type="evidence" value="ECO:0007669"/>
    <property type="project" value="TreeGrafter"/>
</dbReference>
<evidence type="ECO:0000256" key="6">
    <source>
        <dbReference type="SAM" id="MobiDB-lite"/>
    </source>
</evidence>
<evidence type="ECO:0000313" key="9">
    <source>
        <dbReference type="Proteomes" id="UP000284702"/>
    </source>
</evidence>
<dbReference type="SMART" id="SM00368">
    <property type="entry name" value="LRR_RI"/>
    <property type="match status" value="6"/>
</dbReference>
<dbReference type="Gene3D" id="1.10.238.10">
    <property type="entry name" value="EF-hand"/>
    <property type="match status" value="1"/>
</dbReference>
<dbReference type="Pfam" id="PF13516">
    <property type="entry name" value="LRR_6"/>
    <property type="match status" value="4"/>
</dbReference>
<dbReference type="SMART" id="SM00054">
    <property type="entry name" value="EFh"/>
    <property type="match status" value="2"/>
</dbReference>
<dbReference type="InterPro" id="IPR001611">
    <property type="entry name" value="Leu-rich_rpt"/>
</dbReference>
<evidence type="ECO:0000256" key="5">
    <source>
        <dbReference type="ARBA" id="ARBA00023180"/>
    </source>
</evidence>
<dbReference type="InterPro" id="IPR032675">
    <property type="entry name" value="LRR_dom_sf"/>
</dbReference>
<keyword evidence="3" id="KW-0106">Calcium</keyword>
<reference evidence="8" key="1">
    <citation type="submission" date="2018-07" db="EMBL/GenBank/DDBJ databases">
        <title>Annotation of Aphanomyces astaci genome assembly.</title>
        <authorList>
            <person name="Studholme D.J."/>
        </authorList>
    </citation>
    <scope>NUCLEOTIDE SEQUENCE [LARGE SCALE GENOMIC DNA]</scope>
    <source>
        <strain evidence="8">Pc</strain>
    </source>
</reference>
<evidence type="ECO:0000256" key="4">
    <source>
        <dbReference type="ARBA" id="ARBA00023157"/>
    </source>
</evidence>
<evidence type="ECO:0000259" key="7">
    <source>
        <dbReference type="PROSITE" id="PS50222"/>
    </source>
</evidence>
<dbReference type="PANTHER" id="PTHR31468:SF2">
    <property type="entry name" value="1,3-BETA-GLUCANOSYLTRANSFERASE GAS1"/>
    <property type="match status" value="1"/>
</dbReference>
<keyword evidence="4" id="KW-1015">Disulfide bond</keyword>
<dbReference type="InterPro" id="IPR004886">
    <property type="entry name" value="Glucanosyltransferase"/>
</dbReference>
<dbReference type="GO" id="GO:0005509">
    <property type="term" value="F:calcium ion binding"/>
    <property type="evidence" value="ECO:0007669"/>
    <property type="project" value="InterPro"/>
</dbReference>
<dbReference type="Proteomes" id="UP000284702">
    <property type="component" value="Unassembled WGS sequence"/>
</dbReference>
<feature type="region of interest" description="Disordered" evidence="6">
    <location>
        <begin position="172"/>
        <end position="199"/>
    </location>
</feature>
<evidence type="ECO:0000256" key="2">
    <source>
        <dbReference type="ARBA" id="ARBA00022729"/>
    </source>
</evidence>
<feature type="compositionally biased region" description="Basic and acidic residues" evidence="6">
    <location>
        <begin position="120"/>
        <end position="136"/>
    </location>
</feature>
<name>A0A425DHQ3_APHAT</name>
<gene>
    <name evidence="8" type="ORF">B5M09_004561</name>
</gene>
<feature type="region of interest" description="Disordered" evidence="6">
    <location>
        <begin position="108"/>
        <end position="139"/>
    </location>
</feature>
<dbReference type="EMBL" id="MZMZ02001615">
    <property type="protein sequence ID" value="RQM28812.1"/>
    <property type="molecule type" value="Genomic_DNA"/>
</dbReference>
<evidence type="ECO:0000256" key="3">
    <source>
        <dbReference type="ARBA" id="ARBA00022837"/>
    </source>
</evidence>
<evidence type="ECO:0000313" key="8">
    <source>
        <dbReference type="EMBL" id="RQM28812.1"/>
    </source>
</evidence>
<dbReference type="SUPFAM" id="SSF51445">
    <property type="entry name" value="(Trans)glycosidases"/>
    <property type="match status" value="1"/>
</dbReference>
<comment type="similarity">
    <text evidence="1">Belongs to the glycosyl hydrolase 72 family.</text>
</comment>
<comment type="caution">
    <text evidence="8">The sequence shown here is derived from an EMBL/GenBank/DDBJ whole genome shotgun (WGS) entry which is preliminary data.</text>
</comment>
<organism evidence="8 9">
    <name type="scientific">Aphanomyces astaci</name>
    <name type="common">Crayfish plague agent</name>
    <dbReference type="NCBI Taxonomy" id="112090"/>
    <lineage>
        <taxon>Eukaryota</taxon>
        <taxon>Sar</taxon>
        <taxon>Stramenopiles</taxon>
        <taxon>Oomycota</taxon>
        <taxon>Saprolegniomycetes</taxon>
        <taxon>Saprolegniales</taxon>
        <taxon>Verrucalvaceae</taxon>
        <taxon>Aphanomyces</taxon>
    </lineage>
</organism>
<dbReference type="InterPro" id="IPR011992">
    <property type="entry name" value="EF-hand-dom_pair"/>
</dbReference>
<dbReference type="Gene3D" id="3.80.10.10">
    <property type="entry name" value="Ribonuclease Inhibitor"/>
    <property type="match status" value="1"/>
</dbReference>
<proteinExistence type="inferred from homology"/>
<dbReference type="GO" id="GO:0034411">
    <property type="term" value="P:cell wall (1-&gt;3)-beta-D-glucan biosynthetic process"/>
    <property type="evidence" value="ECO:0007669"/>
    <property type="project" value="TreeGrafter"/>
</dbReference>
<accession>A0A425DHQ3</accession>
<dbReference type="CDD" id="cd00051">
    <property type="entry name" value="EFh"/>
    <property type="match status" value="1"/>
</dbReference>
<feature type="domain" description="EF-hand" evidence="7">
    <location>
        <begin position="685"/>
        <end position="720"/>
    </location>
</feature>
<evidence type="ECO:0000256" key="1">
    <source>
        <dbReference type="ARBA" id="ARBA00007528"/>
    </source>
</evidence>
<dbReference type="PROSITE" id="PS50222">
    <property type="entry name" value="EF_HAND_2"/>
    <property type="match status" value="2"/>
</dbReference>
<dbReference type="Gene3D" id="3.20.20.80">
    <property type="entry name" value="Glycosidases"/>
    <property type="match status" value="1"/>
</dbReference>
<dbReference type="VEuPathDB" id="FungiDB:H257_16218"/>
<dbReference type="InterPro" id="IPR017853">
    <property type="entry name" value="GH"/>
</dbReference>
<protein>
    <recommendedName>
        <fullName evidence="7">EF-hand domain-containing protein</fullName>
    </recommendedName>
</protein>
<dbReference type="GO" id="GO:0005886">
    <property type="term" value="C:plasma membrane"/>
    <property type="evidence" value="ECO:0007669"/>
    <property type="project" value="TreeGrafter"/>
</dbReference>
<feature type="compositionally biased region" description="Acidic residues" evidence="6">
    <location>
        <begin position="175"/>
        <end position="187"/>
    </location>
</feature>
<dbReference type="SUPFAM" id="SSF52047">
    <property type="entry name" value="RNI-like"/>
    <property type="match status" value="1"/>
</dbReference>
<sequence length="1384" mass="155213">MSWDPAVLEVGNVQREAGKHVVPPRDKLWAMSTVKLGANDDDRHALDVTLASLRTNTRVQAILKRDEAKFHPPVAPNVAYTPVVRARQSLLSKFSFHDTMTHLHPTAAAMSGVDDDDQDAQDKTADDQRVEKHQSLSRENQVKYFGESAKHAFYAHYKHMSSKQHLFRSSHPELATDDEPTSEEVPEDGGGVVPTPDITPRTRVVVGSLSNHRPAMPLIIRKHTTSVFDFSFQSLGDDYIRQFAACINALPFVEEINVRDNRLSDVGLNALLTEIHVNQLKLRKLDISENEIGDGAAKTMRLYIECKECTLKHLVMEKSDIDDFECAAFMTAFEKNTSVLELTMPRNRIGEAEQLNVVQPEITTGGEAIASMLYVNFTIAKLDISWNLLRLESGVTLAKSLEFNKKLLELHIAYNACGDAGAMMFGHVLTINTTLRTLDLSYNNVGCRGALVLASAASKTKTLRNLLLNGNNIGKEGGRALMFAMCSTQTDQGCDIEITGCNLASTSQGNGGKGKIFDPTDPAGEYSLDLTDPFDQMIATELLRLATFKKGCRFENLKHHSRLERVKNKGTVIQLVHPTVSTVFNSPLDVFYTKSVAKQRSASTSLQVDVFALLAVFRTLHMAPTVETLEAILAHMKAHWTSNLDEQDFSCQFFHALFEITDEDGSGGLDATELQGIMEKLGSPMTDHDAMLAIAQYDLDSSGTIENFEFVELMKSHVRFQAFGSKHSLAGLDPNRFALRDAATGQIWHIPIEGRLEIHFVYEREAVLDMHDAKNRITDAGIAQLIRNINLQAKSPAEKLEMLYFAINESEILFSASQAYELLEQCGGLNKEVRVAAVSHALFQVITAKDAQRLVSTTLNLRERAKLKVDLGNAYAVIMGNPTAHFALDLVNRADRWVARKLVESAQTEKKMSIASKRGGAYSPFLLHGRLPVGIYLCASVCILLDTSQHMNWENFRNETLDGEKFVLTTSFFNSLPQCGHLEFDYALSHRRYEQLVKELAKDCVFIDIPDGAGQPAAPLDPVAKAKQRWKKLRDYVRHNQFLNMLNYARSHIFRIKNCREEVRLKLVQIETAVSDRYLTAEQASRIVMSMPSGFHGRVEAARVLFARLIDVGNFCEIFDLLDREDQSELVKSLGWLNIFNPEKPDRFYELDLSVLEDYNMAKILIRLAVIEEGDNWLDGYTYSPTRDEAPYPHWILPASWDADDTGKGEGPRRTGILRLVFTSKLEDGCIPDWDARREIKNRVLCSKFFDSASGDEFRVKGIAFYPRANTGKNFDANSVDWFTDDMEPIWRPHLEHLKALGINTIRLYAVDPTAPHDKFMCELSKLGIYAFVGMAAICEGCYVLDTEAPKCYTDAMFTRAMKIYNAFAVYDNVIVRCLSLKGI</sequence>
<dbReference type="SUPFAM" id="SSF47473">
    <property type="entry name" value="EF-hand"/>
    <property type="match status" value="1"/>
</dbReference>
<feature type="domain" description="EF-hand" evidence="7">
    <location>
        <begin position="649"/>
        <end position="684"/>
    </location>
</feature>
<dbReference type="InterPro" id="IPR002048">
    <property type="entry name" value="EF_hand_dom"/>
</dbReference>
<dbReference type="InterPro" id="IPR018247">
    <property type="entry name" value="EF_Hand_1_Ca_BS"/>
</dbReference>
<dbReference type="Pfam" id="PF03198">
    <property type="entry name" value="Glyco_hydro_72"/>
    <property type="match status" value="1"/>
</dbReference>
<keyword evidence="5" id="KW-0325">Glycoprotein</keyword>